<dbReference type="InterPro" id="IPR017853">
    <property type="entry name" value="GH"/>
</dbReference>
<evidence type="ECO:0000259" key="6">
    <source>
        <dbReference type="Pfam" id="PF17189"/>
    </source>
</evidence>
<evidence type="ECO:0000313" key="8">
    <source>
        <dbReference type="Proteomes" id="UP000184386"/>
    </source>
</evidence>
<reference evidence="7 8" key="1">
    <citation type="submission" date="2016-11" db="EMBL/GenBank/DDBJ databases">
        <authorList>
            <person name="Jaros S."/>
            <person name="Januszkiewicz K."/>
            <person name="Wedrychowicz H."/>
        </authorList>
    </citation>
    <scope>NUCLEOTIDE SEQUENCE [LARGE SCALE GENOMIC DNA]</scope>
    <source>
        <strain evidence="7 8">DSM 15929</strain>
    </source>
</reference>
<name>A0A1M6QQW4_9FIRM</name>
<dbReference type="GO" id="GO:0004348">
    <property type="term" value="F:glucosylceramidase activity"/>
    <property type="evidence" value="ECO:0007669"/>
    <property type="project" value="InterPro"/>
</dbReference>
<dbReference type="GO" id="GO:0016020">
    <property type="term" value="C:membrane"/>
    <property type="evidence" value="ECO:0007669"/>
    <property type="project" value="GOC"/>
</dbReference>
<dbReference type="Gene3D" id="2.60.40.1180">
    <property type="entry name" value="Golgi alpha-mannosidase II"/>
    <property type="match status" value="1"/>
</dbReference>
<dbReference type="InterPro" id="IPR001139">
    <property type="entry name" value="Glyco_hydro_30"/>
</dbReference>
<proteinExistence type="inferred from homology"/>
<dbReference type="RefSeq" id="WP_073275370.1">
    <property type="nucleotide sequence ID" value="NZ_FRAC01000010.1"/>
</dbReference>
<feature type="domain" description="Glycosyl hydrolase family 30 beta sandwich" evidence="6">
    <location>
        <begin position="380"/>
        <end position="438"/>
    </location>
</feature>
<dbReference type="OrthoDB" id="9806701at2"/>
<comment type="similarity">
    <text evidence="1 4">Belongs to the glycosyl hydrolase 30 family.</text>
</comment>
<dbReference type="AlphaFoldDB" id="A0A1M6QQW4"/>
<feature type="domain" description="Glycosyl hydrolase family 30 TIM-barrel" evidence="5">
    <location>
        <begin position="45"/>
        <end position="376"/>
    </location>
</feature>
<dbReference type="Proteomes" id="UP000184386">
    <property type="component" value="Unassembled WGS sequence"/>
</dbReference>
<dbReference type="GO" id="GO:0006680">
    <property type="term" value="P:glucosylceramide catabolic process"/>
    <property type="evidence" value="ECO:0007669"/>
    <property type="project" value="TreeGrafter"/>
</dbReference>
<dbReference type="InterPro" id="IPR033452">
    <property type="entry name" value="GH30_C"/>
</dbReference>
<evidence type="ECO:0000259" key="5">
    <source>
        <dbReference type="Pfam" id="PF02055"/>
    </source>
</evidence>
<dbReference type="Pfam" id="PF02055">
    <property type="entry name" value="Glyco_hydro_30"/>
    <property type="match status" value="1"/>
</dbReference>
<dbReference type="EMBL" id="FRAC01000010">
    <property type="protein sequence ID" value="SHK22651.1"/>
    <property type="molecule type" value="Genomic_DNA"/>
</dbReference>
<evidence type="ECO:0000256" key="3">
    <source>
        <dbReference type="ARBA" id="ARBA00022801"/>
    </source>
</evidence>
<organism evidence="7 8">
    <name type="scientific">Anaerocolumna jejuensis DSM 15929</name>
    <dbReference type="NCBI Taxonomy" id="1121322"/>
    <lineage>
        <taxon>Bacteria</taxon>
        <taxon>Bacillati</taxon>
        <taxon>Bacillota</taxon>
        <taxon>Clostridia</taxon>
        <taxon>Lachnospirales</taxon>
        <taxon>Lachnospiraceae</taxon>
        <taxon>Anaerocolumna</taxon>
    </lineage>
</organism>
<dbReference type="PRINTS" id="PR00843">
    <property type="entry name" value="GLHYDRLASE30"/>
</dbReference>
<evidence type="ECO:0000256" key="4">
    <source>
        <dbReference type="RuleBase" id="RU361188"/>
    </source>
</evidence>
<protein>
    <submittedName>
        <fullName evidence="7">Glucosylceramidase</fullName>
    </submittedName>
</protein>
<sequence>MELIVTTYENQERNTKVSECELAEDKGAAMNVVNLYPDIAYQTFHGFGGAVTEAAGYSFLKLGKEKQEEVLKKYFGEDGLRYHFIRTHIDSCDFSLDNYTAMEDPEDREMKSFSLKREEKYILPLLRRARAVKGEDFDLMLTPWSPPAFMKTNNDRNNGGKLKKEYREFWADYICRYIREYEALGFPVSRITVQNEPDAVQTWDSCSFNPEEEKDFLRDYLYKALVKNGLSHIKINIWDHNKERLFERAKAIIDKETDRMIDGVAFHWYTGDHFEAIRLTGDAYPGKELIFTEGCVEYSRFDAGQLKNAQMYAHDIIGNLNAGMTVFIDWNILLDEKGGPNHVNNFCDAPVMVDTEDGTYEEKLSFHYIRHFSRYIDREAKRIALTKYTDKLEMTAFMNPDKSIVLVVLNKQTEDMPLSLRVNGRNAEFTVPGSSIVTAVIK</sequence>
<evidence type="ECO:0000313" key="7">
    <source>
        <dbReference type="EMBL" id="SHK22651.1"/>
    </source>
</evidence>
<accession>A0A1M6QQW4</accession>
<gene>
    <name evidence="7" type="ORF">SAMN02745136_01993</name>
</gene>
<dbReference type="InterPro" id="IPR013780">
    <property type="entry name" value="Glyco_hydro_b"/>
</dbReference>
<keyword evidence="8" id="KW-1185">Reference proteome</keyword>
<dbReference type="SUPFAM" id="SSF51445">
    <property type="entry name" value="(Trans)glycosidases"/>
    <property type="match status" value="1"/>
</dbReference>
<dbReference type="PANTHER" id="PTHR11069:SF23">
    <property type="entry name" value="LYSOSOMAL ACID GLUCOSYLCERAMIDASE"/>
    <property type="match status" value="1"/>
</dbReference>
<evidence type="ECO:0000256" key="2">
    <source>
        <dbReference type="ARBA" id="ARBA00022729"/>
    </source>
</evidence>
<dbReference type="Pfam" id="PF17189">
    <property type="entry name" value="Glyco_hydro_30C"/>
    <property type="match status" value="1"/>
</dbReference>
<dbReference type="PANTHER" id="PTHR11069">
    <property type="entry name" value="GLUCOSYLCERAMIDASE"/>
    <property type="match status" value="1"/>
</dbReference>
<dbReference type="Gene3D" id="3.20.20.80">
    <property type="entry name" value="Glycosidases"/>
    <property type="match status" value="1"/>
</dbReference>
<keyword evidence="2" id="KW-0732">Signal</keyword>
<keyword evidence="4" id="KW-0326">Glycosidase</keyword>
<evidence type="ECO:0000256" key="1">
    <source>
        <dbReference type="ARBA" id="ARBA00005382"/>
    </source>
</evidence>
<dbReference type="STRING" id="1121322.SAMN02745136_01993"/>
<keyword evidence="3 4" id="KW-0378">Hydrolase</keyword>
<dbReference type="InterPro" id="IPR033453">
    <property type="entry name" value="Glyco_hydro_30_TIM-barrel"/>
</dbReference>